<dbReference type="InterPro" id="IPR023795">
    <property type="entry name" value="Serpin_CS"/>
</dbReference>
<dbReference type="FunFam" id="3.30.497.10:FF:000015">
    <property type="entry name" value="Serpin family B member 7"/>
    <property type="match status" value="1"/>
</dbReference>
<dbReference type="GO" id="GO:0004867">
    <property type="term" value="F:serine-type endopeptidase inhibitor activity"/>
    <property type="evidence" value="ECO:0000318"/>
    <property type="project" value="GO_Central"/>
</dbReference>
<dbReference type="InterPro" id="IPR023796">
    <property type="entry name" value="Serpin_dom"/>
</dbReference>
<dbReference type="PANTHER" id="PTHR11461:SF199">
    <property type="entry name" value="SERPIN B11"/>
    <property type="match status" value="1"/>
</dbReference>
<dbReference type="Gene3D" id="2.30.39.10">
    <property type="entry name" value="Alpha-1-antitrypsin, domain 1"/>
    <property type="match status" value="1"/>
</dbReference>
<dbReference type="InterPro" id="IPR042185">
    <property type="entry name" value="Serpin_sf_2"/>
</dbReference>
<dbReference type="GO" id="GO:0005615">
    <property type="term" value="C:extracellular space"/>
    <property type="evidence" value="ECO:0000318"/>
    <property type="project" value="GO_Central"/>
</dbReference>
<dbReference type="SMART" id="SM00093">
    <property type="entry name" value="SERPIN"/>
    <property type="match status" value="1"/>
</dbReference>
<dbReference type="SUPFAM" id="SSF56574">
    <property type="entry name" value="Serpins"/>
    <property type="match status" value="1"/>
</dbReference>
<reference evidence="9" key="3">
    <citation type="submission" date="2025-09" db="UniProtKB">
        <authorList>
            <consortium name="Ensembl"/>
        </authorList>
    </citation>
    <scope>IDENTIFICATION</scope>
</reference>
<dbReference type="InParanoid" id="A0A803SZN5"/>
<evidence type="ECO:0000313" key="10">
    <source>
        <dbReference type="Proteomes" id="UP000001646"/>
    </source>
</evidence>
<proteinExistence type="inferred from homology"/>
<name>A0A803SZN5_ANOCA</name>
<comment type="subcellular location">
    <subcellularLocation>
        <location evidence="1">Cytoplasm</location>
    </subcellularLocation>
</comment>
<evidence type="ECO:0000256" key="5">
    <source>
        <dbReference type="ARBA" id="ARBA00057920"/>
    </source>
</evidence>
<evidence type="ECO:0000259" key="8">
    <source>
        <dbReference type="SMART" id="SM00093"/>
    </source>
</evidence>
<dbReference type="Ensembl" id="ENSACAT00000048173.1">
    <property type="protein sequence ID" value="ENSACAP00000028425.1"/>
    <property type="gene ID" value="ENSACAG00000000878.4"/>
</dbReference>
<reference evidence="9" key="1">
    <citation type="submission" date="2009-12" db="EMBL/GenBank/DDBJ databases">
        <title>The Genome Sequence of Anolis carolinensis (Green Anole Lizard).</title>
        <authorList>
            <consortium name="The Genome Sequencing Platform"/>
            <person name="Di Palma F."/>
            <person name="Alfoldi J."/>
            <person name="Heiman D."/>
            <person name="Young S."/>
            <person name="Grabherr M."/>
            <person name="Johnson J."/>
            <person name="Lander E.S."/>
            <person name="Lindblad-Toh K."/>
        </authorList>
    </citation>
    <scope>NUCLEOTIDE SEQUENCE [LARGE SCALE GENOMIC DNA]</scope>
    <source>
        <strain evidence="9">JBL SC #1</strain>
    </source>
</reference>
<dbReference type="Gene3D" id="3.30.497.10">
    <property type="entry name" value="Antithrombin, subunit I, domain 2"/>
    <property type="match status" value="1"/>
</dbReference>
<protein>
    <recommendedName>
        <fullName evidence="6">Serpin B7</fullName>
    </recommendedName>
    <alternativeName>
        <fullName evidence="7">Megsin</fullName>
    </alternativeName>
</protein>
<keyword evidence="10" id="KW-1185">Reference proteome</keyword>
<dbReference type="PANTHER" id="PTHR11461">
    <property type="entry name" value="SERINE PROTEASE INHIBITOR, SERPIN"/>
    <property type="match status" value="1"/>
</dbReference>
<dbReference type="FunFam" id="2.30.39.10:FF:000001">
    <property type="entry name" value="Serpin family B member 2"/>
    <property type="match status" value="1"/>
</dbReference>
<gene>
    <name evidence="9" type="primary">LOC100566821</name>
</gene>
<dbReference type="PROSITE" id="PS00284">
    <property type="entry name" value="SERPIN"/>
    <property type="match status" value="1"/>
</dbReference>
<organism evidence="9 10">
    <name type="scientific">Anolis carolinensis</name>
    <name type="common">Green anole</name>
    <name type="synonym">American chameleon</name>
    <dbReference type="NCBI Taxonomy" id="28377"/>
    <lineage>
        <taxon>Eukaryota</taxon>
        <taxon>Metazoa</taxon>
        <taxon>Chordata</taxon>
        <taxon>Craniata</taxon>
        <taxon>Vertebrata</taxon>
        <taxon>Euteleostomi</taxon>
        <taxon>Lepidosauria</taxon>
        <taxon>Squamata</taxon>
        <taxon>Bifurcata</taxon>
        <taxon>Unidentata</taxon>
        <taxon>Episquamata</taxon>
        <taxon>Toxicofera</taxon>
        <taxon>Iguania</taxon>
        <taxon>Dactyloidae</taxon>
        <taxon>Anolis</taxon>
    </lineage>
</organism>
<comment type="function">
    <text evidence="5">Might function as an inhibitor of Lys-specific proteases. Might influence the maturation of megakaryocytes via its action as a serpin.</text>
</comment>
<dbReference type="GO" id="GO:0005737">
    <property type="term" value="C:cytoplasm"/>
    <property type="evidence" value="ECO:0007669"/>
    <property type="project" value="UniProtKB-SubCell"/>
</dbReference>
<evidence type="ECO:0000256" key="1">
    <source>
        <dbReference type="ARBA" id="ARBA00004496"/>
    </source>
</evidence>
<feature type="domain" description="Serpin" evidence="8">
    <location>
        <begin position="48"/>
        <end position="430"/>
    </location>
</feature>
<evidence type="ECO:0000256" key="6">
    <source>
        <dbReference type="ARBA" id="ARBA00071176"/>
    </source>
</evidence>
<dbReference type="CDD" id="cd19956">
    <property type="entry name" value="serpinB"/>
    <property type="match status" value="1"/>
</dbReference>
<keyword evidence="3" id="KW-0963">Cytoplasm</keyword>
<evidence type="ECO:0000256" key="7">
    <source>
        <dbReference type="ARBA" id="ARBA00079300"/>
    </source>
</evidence>
<evidence type="ECO:0000313" key="9">
    <source>
        <dbReference type="Ensembl" id="ENSACAP00000028425.1"/>
    </source>
</evidence>
<accession>A0A803SZN5</accession>
<comment type="similarity">
    <text evidence="2">Belongs to the serpin family. Ov-serpin subfamily.</text>
</comment>
<dbReference type="Proteomes" id="UP000001646">
    <property type="component" value="Unplaced"/>
</dbReference>
<sequence length="430" mass="48457">MTKSVLPVLHFQNGSLILKMNYCFFCYVTDIFGCTMGTLIDSNTEFAVDLFKILMKHNPEGNIFCSPLSISAALSMTLLGARGNTAKQMEKVLHFTEITGSGCSKDIPVTGAQCDKPGGPHEQFKALLSAINKPTKDYALSIANRLYGSNNYEFLQQYLHCTKELYHAELERVDFGNATEEVRKKINSWVESQTNGIIKDLFPSGTISSDAVLILVNAIYFKGEWKVMFDKKKTHEEVFYTSKNQKKQVQMMLQEGEFNLAKINDPPLKVLELPYQGGLSMFILLPDCKESSDQLEKELTYVKLKEWTSTANMKKQKMRVFIPKFKLELKYELVPILEAMGMTDVFLQGKADLSGMSKSQDRNLVVSKVIHKAYVDVNEEGTEAAAATGVEVVPLSAEFLPEFRADRSFIFLIRHNKTKSILFSGRYSSP</sequence>
<dbReference type="Pfam" id="PF00079">
    <property type="entry name" value="Serpin"/>
    <property type="match status" value="1"/>
</dbReference>
<keyword evidence="4" id="KW-0597">Phosphoprotein</keyword>
<dbReference type="InterPro" id="IPR036186">
    <property type="entry name" value="Serpin_sf"/>
</dbReference>
<dbReference type="Bgee" id="ENSACAG00000000878">
    <property type="expression patterns" value="Expressed in ovary and 1 other cell type or tissue"/>
</dbReference>
<evidence type="ECO:0000256" key="4">
    <source>
        <dbReference type="ARBA" id="ARBA00022553"/>
    </source>
</evidence>
<dbReference type="AlphaFoldDB" id="A0A803SZN5"/>
<dbReference type="InterPro" id="IPR042178">
    <property type="entry name" value="Serpin_sf_1"/>
</dbReference>
<evidence type="ECO:0000256" key="2">
    <source>
        <dbReference type="ARBA" id="ARBA00006426"/>
    </source>
</evidence>
<dbReference type="GeneTree" id="ENSGT00940000154520"/>
<reference evidence="9" key="2">
    <citation type="submission" date="2025-08" db="UniProtKB">
        <authorList>
            <consortium name="Ensembl"/>
        </authorList>
    </citation>
    <scope>IDENTIFICATION</scope>
</reference>
<dbReference type="InterPro" id="IPR000215">
    <property type="entry name" value="Serpin_fam"/>
</dbReference>
<evidence type="ECO:0000256" key="3">
    <source>
        <dbReference type="ARBA" id="ARBA00022490"/>
    </source>
</evidence>